<dbReference type="PANTHER" id="PTHR43649:SF12">
    <property type="entry name" value="DIACETYLCHITOBIOSE BINDING PROTEIN DASA"/>
    <property type="match status" value="1"/>
</dbReference>
<dbReference type="SUPFAM" id="SSF53850">
    <property type="entry name" value="Periplasmic binding protein-like II"/>
    <property type="match status" value="1"/>
</dbReference>
<dbReference type="PROSITE" id="PS51257">
    <property type="entry name" value="PROKAR_LIPOPROTEIN"/>
    <property type="match status" value="1"/>
</dbReference>
<dbReference type="Pfam" id="PF01547">
    <property type="entry name" value="SBP_bac_1"/>
    <property type="match status" value="1"/>
</dbReference>
<dbReference type="Gene3D" id="3.40.190.10">
    <property type="entry name" value="Periplasmic binding protein-like II"/>
    <property type="match status" value="1"/>
</dbReference>
<protein>
    <submittedName>
        <fullName evidence="3">ABC transporter substrate-binding protein</fullName>
    </submittedName>
</protein>
<dbReference type="RefSeq" id="WP_344911040.1">
    <property type="nucleotide sequence ID" value="NZ_BAAAYO010000010.1"/>
</dbReference>
<name>A0ABV5VV72_9BACL</name>
<evidence type="ECO:0000313" key="4">
    <source>
        <dbReference type="Proteomes" id="UP001589619"/>
    </source>
</evidence>
<evidence type="ECO:0000256" key="2">
    <source>
        <dbReference type="SAM" id="SignalP"/>
    </source>
</evidence>
<dbReference type="InterPro" id="IPR006059">
    <property type="entry name" value="SBP"/>
</dbReference>
<comment type="caution">
    <text evidence="3">The sequence shown here is derived from an EMBL/GenBank/DDBJ whole genome shotgun (WGS) entry which is preliminary data.</text>
</comment>
<evidence type="ECO:0000256" key="1">
    <source>
        <dbReference type="SAM" id="MobiDB-lite"/>
    </source>
</evidence>
<keyword evidence="4" id="KW-1185">Reference proteome</keyword>
<feature type="chain" id="PRO_5045061243" evidence="2">
    <location>
        <begin position="19"/>
        <end position="451"/>
    </location>
</feature>
<feature type="region of interest" description="Disordered" evidence="1">
    <location>
        <begin position="24"/>
        <end position="47"/>
    </location>
</feature>
<sequence>MARKMLSLFCAMSFVALAACGGTESGTDGTGKEDQSGKAAGGSSAQEAVKPSEPVELVFHTSTSDTEDTFNGLYGNMLKKKFPNYKIKFVQSKPGQTLPELLAQKQPVDVLYQSVSYYPTMVEASQLQYDMTDLAKKHNVDLSAFMPTLVDGIRNSNGGKLTALPVTNTVQVLYYNKGIFDQFGVSYPKDGMTWDETLDIAKKLTRKDGDKQYLGFASSPANMLGANQFSLPYLDPKTEKATYQDDGWKKLFDTLYVAPGEDPAYKSRVAALKALPYRLELTNSQELAMFAFHSQFPFAVPKDVEKIQWDLVSLPTFKEKPGLGSQMIPFVFGVASISTNKDAAMEVIKYLTSTEAQMLFSKQGIMPVINDDSVKKAFAQESQFKDKNWKSLFLNQPAPMAPKTKYQIMVEGALTKQLPEIVTGAVDLNTAMRTAAEAADKAVADEKLKQK</sequence>
<feature type="signal peptide" evidence="2">
    <location>
        <begin position="1"/>
        <end position="18"/>
    </location>
</feature>
<accession>A0ABV5VV72</accession>
<evidence type="ECO:0000313" key="3">
    <source>
        <dbReference type="EMBL" id="MFB9752207.1"/>
    </source>
</evidence>
<organism evidence="3 4">
    <name type="scientific">Paenibacillus hodogayensis</name>
    <dbReference type="NCBI Taxonomy" id="279208"/>
    <lineage>
        <taxon>Bacteria</taxon>
        <taxon>Bacillati</taxon>
        <taxon>Bacillota</taxon>
        <taxon>Bacilli</taxon>
        <taxon>Bacillales</taxon>
        <taxon>Paenibacillaceae</taxon>
        <taxon>Paenibacillus</taxon>
    </lineage>
</organism>
<proteinExistence type="predicted"/>
<keyword evidence="2" id="KW-0732">Signal</keyword>
<dbReference type="InterPro" id="IPR050490">
    <property type="entry name" value="Bact_solute-bd_prot1"/>
</dbReference>
<dbReference type="Proteomes" id="UP001589619">
    <property type="component" value="Unassembled WGS sequence"/>
</dbReference>
<reference evidence="3 4" key="1">
    <citation type="submission" date="2024-09" db="EMBL/GenBank/DDBJ databases">
        <authorList>
            <person name="Sun Q."/>
            <person name="Mori K."/>
        </authorList>
    </citation>
    <scope>NUCLEOTIDE SEQUENCE [LARGE SCALE GENOMIC DNA]</scope>
    <source>
        <strain evidence="3 4">JCM 12520</strain>
    </source>
</reference>
<dbReference type="PANTHER" id="PTHR43649">
    <property type="entry name" value="ARABINOSE-BINDING PROTEIN-RELATED"/>
    <property type="match status" value="1"/>
</dbReference>
<gene>
    <name evidence="3" type="ORF">ACFFNY_11630</name>
</gene>
<dbReference type="EMBL" id="JBHMAG010000009">
    <property type="protein sequence ID" value="MFB9752207.1"/>
    <property type="molecule type" value="Genomic_DNA"/>
</dbReference>